<dbReference type="InterPro" id="IPR018313">
    <property type="entry name" value="SBP_3_CS"/>
</dbReference>
<evidence type="ECO:0000256" key="3">
    <source>
        <dbReference type="ARBA" id="ARBA00022729"/>
    </source>
</evidence>
<dbReference type="InterPro" id="IPR051455">
    <property type="entry name" value="Bact_solute-bind_prot3"/>
</dbReference>
<dbReference type="PANTHER" id="PTHR30085:SF6">
    <property type="entry name" value="ABC TRANSPORTER GLUTAMINE-BINDING PROTEIN GLNH"/>
    <property type="match status" value="1"/>
</dbReference>
<evidence type="ECO:0000256" key="4">
    <source>
        <dbReference type="RuleBase" id="RU003744"/>
    </source>
</evidence>
<feature type="domain" description="Solute-binding protein family 3/N-terminal" evidence="7">
    <location>
        <begin position="83"/>
        <end position="307"/>
    </location>
</feature>
<dbReference type="Gene3D" id="3.40.190.10">
    <property type="entry name" value="Periplasmic binding protein-like II"/>
    <property type="match status" value="2"/>
</dbReference>
<dbReference type="InterPro" id="IPR001638">
    <property type="entry name" value="Solute-binding_3/MltF_N"/>
</dbReference>
<dbReference type="EMBL" id="BAABKM010000001">
    <property type="protein sequence ID" value="GAA4691271.1"/>
    <property type="molecule type" value="Genomic_DNA"/>
</dbReference>
<dbReference type="PANTHER" id="PTHR30085">
    <property type="entry name" value="AMINO ACID ABC TRANSPORTER PERMEASE"/>
    <property type="match status" value="1"/>
</dbReference>
<comment type="caution">
    <text evidence="8">The sequence shown here is derived from an EMBL/GenBank/DDBJ whole genome shotgun (WGS) entry which is preliminary data.</text>
</comment>
<dbReference type="Pfam" id="PF00497">
    <property type="entry name" value="SBP_bac_3"/>
    <property type="match status" value="1"/>
</dbReference>
<dbReference type="SMART" id="SM00062">
    <property type="entry name" value="PBPb"/>
    <property type="match status" value="1"/>
</dbReference>
<dbReference type="CDD" id="cd13690">
    <property type="entry name" value="PBP2_GluB"/>
    <property type="match status" value="1"/>
</dbReference>
<dbReference type="PROSITE" id="PS51257">
    <property type="entry name" value="PROKAR_LIPOPROTEIN"/>
    <property type="match status" value="1"/>
</dbReference>
<evidence type="ECO:0000313" key="8">
    <source>
        <dbReference type="EMBL" id="GAA4691271.1"/>
    </source>
</evidence>
<keyword evidence="9" id="KW-1185">Reference proteome</keyword>
<evidence type="ECO:0000256" key="5">
    <source>
        <dbReference type="SAM" id="MobiDB-lite"/>
    </source>
</evidence>
<evidence type="ECO:0000313" key="9">
    <source>
        <dbReference type="Proteomes" id="UP001499974"/>
    </source>
</evidence>
<sequence length="321" mass="33592">MKTPRTLRLLISATSLLVLAGCGYSATPVPEAVVPEPATPASSAPCTDTGNPTRSYKPVDGGLPAPGDLPAGSTMAKIKARGHLVAGVSGDSYLLASRNPFTGVVEGFDIDMVNQVAAAIFGTAEGHVQLRVISAADRIPLLQSGEVDIVARNMTINCARWDQIAFSAEYFHSGQKVLVAKGSGIDKVSDLAGKRACAPAGTTSLDNIQELAPDAIPVTAGNHTGCLLKFQNGETDAITGDDTVLAGLAAQDPYAEVLTGEALTDEPYGIGVNSDHVDLVRFINAVLERMRADGSWQASYTKWFKPSLKVDATQPTPVYGR</sequence>
<keyword evidence="2" id="KW-0813">Transport</keyword>
<dbReference type="SUPFAM" id="SSF53850">
    <property type="entry name" value="Periplasmic binding protein-like II"/>
    <property type="match status" value="1"/>
</dbReference>
<dbReference type="Proteomes" id="UP001499974">
    <property type="component" value="Unassembled WGS sequence"/>
</dbReference>
<feature type="chain" id="PRO_5047319801" evidence="6">
    <location>
        <begin position="21"/>
        <end position="321"/>
    </location>
</feature>
<keyword evidence="3 6" id="KW-0732">Signal</keyword>
<dbReference type="PROSITE" id="PS01039">
    <property type="entry name" value="SBP_BACTERIAL_3"/>
    <property type="match status" value="1"/>
</dbReference>
<dbReference type="RefSeq" id="WP_345518412.1">
    <property type="nucleotide sequence ID" value="NZ_BAABKM010000001.1"/>
</dbReference>
<evidence type="ECO:0000256" key="1">
    <source>
        <dbReference type="ARBA" id="ARBA00010333"/>
    </source>
</evidence>
<name>A0ABP8WKZ0_9ACTN</name>
<accession>A0ABP8WKZ0</accession>
<feature type="signal peptide" evidence="6">
    <location>
        <begin position="1"/>
        <end position="20"/>
    </location>
</feature>
<evidence type="ECO:0000256" key="6">
    <source>
        <dbReference type="SAM" id="SignalP"/>
    </source>
</evidence>
<feature type="compositionally biased region" description="Low complexity" evidence="5">
    <location>
        <begin position="35"/>
        <end position="45"/>
    </location>
</feature>
<proteinExistence type="inferred from homology"/>
<evidence type="ECO:0000256" key="2">
    <source>
        <dbReference type="ARBA" id="ARBA00022448"/>
    </source>
</evidence>
<feature type="region of interest" description="Disordered" evidence="5">
    <location>
        <begin position="35"/>
        <end position="60"/>
    </location>
</feature>
<gene>
    <name evidence="8" type="ORF">GCM10023349_02430</name>
</gene>
<comment type="similarity">
    <text evidence="1 4">Belongs to the bacterial solute-binding protein 3 family.</text>
</comment>
<evidence type="ECO:0000259" key="7">
    <source>
        <dbReference type="SMART" id="SM00062"/>
    </source>
</evidence>
<reference evidence="9" key="1">
    <citation type="journal article" date="2019" name="Int. J. Syst. Evol. Microbiol.">
        <title>The Global Catalogue of Microorganisms (GCM) 10K type strain sequencing project: providing services to taxonomists for standard genome sequencing and annotation.</title>
        <authorList>
            <consortium name="The Broad Institute Genomics Platform"/>
            <consortium name="The Broad Institute Genome Sequencing Center for Infectious Disease"/>
            <person name="Wu L."/>
            <person name="Ma J."/>
        </authorList>
    </citation>
    <scope>NUCLEOTIDE SEQUENCE [LARGE SCALE GENOMIC DNA]</scope>
    <source>
        <strain evidence="9">JCM 18531</strain>
    </source>
</reference>
<organism evidence="8 9">
    <name type="scientific">Nocardioides conyzicola</name>
    <dbReference type="NCBI Taxonomy" id="1651781"/>
    <lineage>
        <taxon>Bacteria</taxon>
        <taxon>Bacillati</taxon>
        <taxon>Actinomycetota</taxon>
        <taxon>Actinomycetes</taxon>
        <taxon>Propionibacteriales</taxon>
        <taxon>Nocardioidaceae</taxon>
        <taxon>Nocardioides</taxon>
    </lineage>
</organism>
<protein>
    <submittedName>
        <fullName evidence="8">Glutamate ABC transporter substrate-binding protein</fullName>
    </submittedName>
</protein>